<dbReference type="EMBL" id="JAAMPC010000001">
    <property type="protein sequence ID" value="KAG2330235.1"/>
    <property type="molecule type" value="Genomic_DNA"/>
</dbReference>
<evidence type="ECO:0000313" key="3">
    <source>
        <dbReference type="Proteomes" id="UP000886595"/>
    </source>
</evidence>
<accession>A0A8X8BCQ0</accession>
<dbReference type="AlphaFoldDB" id="A0A8X8BCQ0"/>
<feature type="compositionally biased region" description="Low complexity" evidence="1">
    <location>
        <begin position="20"/>
        <end position="31"/>
    </location>
</feature>
<organism evidence="2 3">
    <name type="scientific">Brassica carinata</name>
    <name type="common">Ethiopian mustard</name>
    <name type="synonym">Abyssinian cabbage</name>
    <dbReference type="NCBI Taxonomy" id="52824"/>
    <lineage>
        <taxon>Eukaryota</taxon>
        <taxon>Viridiplantae</taxon>
        <taxon>Streptophyta</taxon>
        <taxon>Embryophyta</taxon>
        <taxon>Tracheophyta</taxon>
        <taxon>Spermatophyta</taxon>
        <taxon>Magnoliopsida</taxon>
        <taxon>eudicotyledons</taxon>
        <taxon>Gunneridae</taxon>
        <taxon>Pentapetalae</taxon>
        <taxon>rosids</taxon>
        <taxon>malvids</taxon>
        <taxon>Brassicales</taxon>
        <taxon>Brassicaceae</taxon>
        <taxon>Brassiceae</taxon>
        <taxon>Brassica</taxon>
    </lineage>
</organism>
<feature type="region of interest" description="Disordered" evidence="1">
    <location>
        <begin position="15"/>
        <end position="65"/>
    </location>
</feature>
<reference evidence="2 3" key="1">
    <citation type="submission" date="2020-02" db="EMBL/GenBank/DDBJ databases">
        <authorList>
            <person name="Ma Q."/>
            <person name="Huang Y."/>
            <person name="Song X."/>
            <person name="Pei D."/>
        </authorList>
    </citation>
    <scope>NUCLEOTIDE SEQUENCE [LARGE SCALE GENOMIC DNA]</scope>
    <source>
        <strain evidence="2">Sxm20200214</strain>
        <tissue evidence="2">Leaf</tissue>
    </source>
</reference>
<evidence type="ECO:0000313" key="2">
    <source>
        <dbReference type="EMBL" id="KAG2330235.1"/>
    </source>
</evidence>
<evidence type="ECO:0000256" key="1">
    <source>
        <dbReference type="SAM" id="MobiDB-lite"/>
    </source>
</evidence>
<gene>
    <name evidence="2" type="ORF">Bca52824_001415</name>
</gene>
<keyword evidence="3" id="KW-1185">Reference proteome</keyword>
<dbReference type="Proteomes" id="UP000886595">
    <property type="component" value="Unassembled WGS sequence"/>
</dbReference>
<protein>
    <submittedName>
        <fullName evidence="2">Uncharacterized protein</fullName>
    </submittedName>
</protein>
<name>A0A8X8BCQ0_BRACI</name>
<feature type="compositionally biased region" description="Low complexity" evidence="1">
    <location>
        <begin position="45"/>
        <end position="58"/>
    </location>
</feature>
<comment type="caution">
    <text evidence="2">The sequence shown here is derived from an EMBL/GenBank/DDBJ whole genome shotgun (WGS) entry which is preliminary data.</text>
</comment>
<proteinExistence type="predicted"/>
<sequence length="164" mass="17645">MRGVVRRLRVGMASRATGYDGSSASSSSSDSSESRSDSDFENENVVESTESSHVTGSSEFEEAEVLEEIEEESDFEAMDIFSDMEAIPQVSTPTFSDLFGNGNGEEEDLLISSSDVEIIEQPLTEIIDISSGSTVMVNVVDISSRGRQPLDTDAGVESSDCFDT</sequence>